<dbReference type="PROSITE" id="PS50943">
    <property type="entry name" value="HTH_CROC1"/>
    <property type="match status" value="1"/>
</dbReference>
<dbReference type="EMBL" id="PVZF01000019">
    <property type="protein sequence ID" value="PRY09931.1"/>
    <property type="molecule type" value="Genomic_DNA"/>
</dbReference>
<feature type="region of interest" description="Disordered" evidence="1">
    <location>
        <begin position="151"/>
        <end position="183"/>
    </location>
</feature>
<dbReference type="InterPro" id="IPR010982">
    <property type="entry name" value="Lambda_DNA-bd_dom_sf"/>
</dbReference>
<dbReference type="Proteomes" id="UP000238083">
    <property type="component" value="Unassembled WGS sequence"/>
</dbReference>
<dbReference type="Gene3D" id="1.10.260.40">
    <property type="entry name" value="lambda repressor-like DNA-binding domains"/>
    <property type="match status" value="1"/>
</dbReference>
<feature type="domain" description="HTH cro/C1-type" evidence="2">
    <location>
        <begin position="66"/>
        <end position="89"/>
    </location>
</feature>
<name>A0A2T0QWT3_9ACTN</name>
<dbReference type="RefSeq" id="WP_146149588.1">
    <property type="nucleotide sequence ID" value="NZ_PVZF01000019.1"/>
</dbReference>
<keyword evidence="4" id="KW-1185">Reference proteome</keyword>
<evidence type="ECO:0000256" key="1">
    <source>
        <dbReference type="SAM" id="MobiDB-lite"/>
    </source>
</evidence>
<organism evidence="3 4">
    <name type="scientific">Kineococcus rhizosphaerae</name>
    <dbReference type="NCBI Taxonomy" id="559628"/>
    <lineage>
        <taxon>Bacteria</taxon>
        <taxon>Bacillati</taxon>
        <taxon>Actinomycetota</taxon>
        <taxon>Actinomycetes</taxon>
        <taxon>Kineosporiales</taxon>
        <taxon>Kineosporiaceae</taxon>
        <taxon>Kineococcus</taxon>
    </lineage>
</organism>
<sequence length="183" mass="19886">MNKFEAQPRDEDQAEIRLITERLNQLISTVHPPHRGPYSMPEISARAAQLGYSLSSNYLYELRRGGKVNPTLKALFAIAAVFDVGIGYFFSQRDGVQAQTDLALARAVNDPSVREIALNAAALSPAARETAIAMLQQLQQLERRLGRGHEAILGPDSTAGTSGLTHRLGTHPARTAHPAPEPV</sequence>
<gene>
    <name evidence="3" type="ORF">CLV37_11939</name>
</gene>
<accession>A0A2T0QWT3</accession>
<reference evidence="3 4" key="1">
    <citation type="submission" date="2018-03" db="EMBL/GenBank/DDBJ databases">
        <title>Genomic Encyclopedia of Archaeal and Bacterial Type Strains, Phase II (KMG-II): from individual species to whole genera.</title>
        <authorList>
            <person name="Goeker M."/>
        </authorList>
    </citation>
    <scope>NUCLEOTIDE SEQUENCE [LARGE SCALE GENOMIC DNA]</scope>
    <source>
        <strain evidence="3 4">DSM 19711</strain>
    </source>
</reference>
<dbReference type="InterPro" id="IPR001387">
    <property type="entry name" value="Cro/C1-type_HTH"/>
</dbReference>
<dbReference type="AlphaFoldDB" id="A0A2T0QWT3"/>
<comment type="caution">
    <text evidence="3">The sequence shown here is derived from an EMBL/GenBank/DDBJ whole genome shotgun (WGS) entry which is preliminary data.</text>
</comment>
<protein>
    <recommendedName>
        <fullName evidence="2">HTH cro/C1-type domain-containing protein</fullName>
    </recommendedName>
</protein>
<evidence type="ECO:0000313" key="4">
    <source>
        <dbReference type="Proteomes" id="UP000238083"/>
    </source>
</evidence>
<proteinExistence type="predicted"/>
<evidence type="ECO:0000313" key="3">
    <source>
        <dbReference type="EMBL" id="PRY09931.1"/>
    </source>
</evidence>
<dbReference type="OrthoDB" id="2679623at2"/>
<evidence type="ECO:0000259" key="2">
    <source>
        <dbReference type="PROSITE" id="PS50943"/>
    </source>
</evidence>
<dbReference type="GO" id="GO:0003677">
    <property type="term" value="F:DNA binding"/>
    <property type="evidence" value="ECO:0007669"/>
    <property type="project" value="InterPro"/>
</dbReference>